<dbReference type="PANTHER" id="PTHR11439">
    <property type="entry name" value="GAG-POL-RELATED RETROTRANSPOSON"/>
    <property type="match status" value="1"/>
</dbReference>
<organism evidence="3 4">
    <name type="scientific">Cordylochernes scorpioides</name>
    <dbReference type="NCBI Taxonomy" id="51811"/>
    <lineage>
        <taxon>Eukaryota</taxon>
        <taxon>Metazoa</taxon>
        <taxon>Ecdysozoa</taxon>
        <taxon>Arthropoda</taxon>
        <taxon>Chelicerata</taxon>
        <taxon>Arachnida</taxon>
        <taxon>Pseudoscorpiones</taxon>
        <taxon>Cheliferoidea</taxon>
        <taxon>Chernetidae</taxon>
        <taxon>Cordylochernes</taxon>
    </lineage>
</organism>
<gene>
    <name evidence="3" type="ORF">LAZ67_22000996</name>
</gene>
<feature type="region of interest" description="Disordered" evidence="1">
    <location>
        <begin position="249"/>
        <end position="295"/>
    </location>
</feature>
<proteinExistence type="predicted"/>
<feature type="domain" description="Reverse transcriptase Ty1/copia-type" evidence="2">
    <location>
        <begin position="3"/>
        <end position="83"/>
    </location>
</feature>
<dbReference type="InterPro" id="IPR013103">
    <property type="entry name" value="RVT_2"/>
</dbReference>
<sequence length="453" mass="51856">MYLAIYVDDGILMGDNEEELNNILEKLSQEFEVKINNDPRTFLGINLCFEEKNKILLSRENYAKSVLERYNMHNSKPVPTPITDVAKELDKNLEISNDNKFPYRQAIGSLLYLTNKTRPDMAFATNFESRSMHDPTTQDIINIKRTLRYLNHTTNLGISYNGEMSFELNVYCDSDFAGDIKTRKSTTGYVVYLCGGPISWCSRKQPVIALSSTEAVGPDFHKNRPNNDVNIYIIYVQCLAKVLVVQMENSPPRKSREDGRRCSKHQSRGRRPVGDDTGPFQTDQPSTEGQRRGGLRNGKLELDLGLYPKARCKKAQRRMDATFQIDSVKKKQADSRIGADEVGRGRCVEKHNEFIAAAYACKEVSYIRSLLEELIPDNFDINLYVDNQNTMKMIKSGQFTTKTKHVKYHFVKDQGQKFNLIYCPTEHQIADILPKPLARPKFDKFKSLLMTTI</sequence>
<keyword evidence="4" id="KW-1185">Reference proteome</keyword>
<dbReference type="SUPFAM" id="SSF56672">
    <property type="entry name" value="DNA/RNA polymerases"/>
    <property type="match status" value="1"/>
</dbReference>
<feature type="compositionally biased region" description="Basic residues" evidence="1">
    <location>
        <begin position="262"/>
        <end position="271"/>
    </location>
</feature>
<reference evidence="3 4" key="1">
    <citation type="submission" date="2022-03" db="EMBL/GenBank/DDBJ databases">
        <title>A chromosomal length assembly of Cordylochernes scorpioides.</title>
        <authorList>
            <person name="Zeh D."/>
            <person name="Zeh J."/>
        </authorList>
    </citation>
    <scope>NUCLEOTIDE SEQUENCE [LARGE SCALE GENOMIC DNA]</scope>
    <source>
        <strain evidence="3">IN4F17</strain>
        <tissue evidence="3">Whole Body</tissue>
    </source>
</reference>
<evidence type="ECO:0000313" key="4">
    <source>
        <dbReference type="Proteomes" id="UP001235939"/>
    </source>
</evidence>
<protein>
    <recommendedName>
        <fullName evidence="2">Reverse transcriptase Ty1/copia-type domain-containing protein</fullName>
    </recommendedName>
</protein>
<dbReference type="CDD" id="cd09272">
    <property type="entry name" value="RNase_HI_RT_Ty1"/>
    <property type="match status" value="1"/>
</dbReference>
<dbReference type="Pfam" id="PF07727">
    <property type="entry name" value="RVT_2"/>
    <property type="match status" value="1"/>
</dbReference>
<name>A0ABY6LSL1_9ARAC</name>
<dbReference type="EMBL" id="CP092884">
    <property type="protein sequence ID" value="UYV82828.1"/>
    <property type="molecule type" value="Genomic_DNA"/>
</dbReference>
<evidence type="ECO:0000259" key="2">
    <source>
        <dbReference type="Pfam" id="PF07727"/>
    </source>
</evidence>
<accession>A0ABY6LSL1</accession>
<dbReference type="InterPro" id="IPR043502">
    <property type="entry name" value="DNA/RNA_pol_sf"/>
</dbReference>
<evidence type="ECO:0000313" key="3">
    <source>
        <dbReference type="EMBL" id="UYV82828.1"/>
    </source>
</evidence>
<evidence type="ECO:0000256" key="1">
    <source>
        <dbReference type="SAM" id="MobiDB-lite"/>
    </source>
</evidence>
<dbReference type="PANTHER" id="PTHR11439:SF483">
    <property type="entry name" value="PEPTIDE SYNTHASE GLIP-LIKE, PUTATIVE (AFU_ORTHOLOGUE AFUA_3G12920)-RELATED"/>
    <property type="match status" value="1"/>
</dbReference>
<dbReference type="Proteomes" id="UP001235939">
    <property type="component" value="Chromosome 22"/>
</dbReference>
<feature type="compositionally biased region" description="Polar residues" evidence="1">
    <location>
        <begin position="279"/>
        <end position="288"/>
    </location>
</feature>